<evidence type="ECO:0000256" key="9">
    <source>
        <dbReference type="SAM" id="Phobius"/>
    </source>
</evidence>
<evidence type="ECO:0000313" key="11">
    <source>
        <dbReference type="Proteomes" id="UP000050741"/>
    </source>
</evidence>
<proteinExistence type="inferred from homology"/>
<accession>A0A183CH68</accession>
<keyword evidence="5 7" id="KW-0804">Transcription</keyword>
<feature type="region of interest" description="Disordered" evidence="8">
    <location>
        <begin position="226"/>
        <end position="250"/>
    </location>
</feature>
<dbReference type="GO" id="GO:0003712">
    <property type="term" value="F:transcription coregulator activity"/>
    <property type="evidence" value="ECO:0007669"/>
    <property type="project" value="UniProtKB-UniRule"/>
</dbReference>
<organism evidence="11 12">
    <name type="scientific">Globodera pallida</name>
    <name type="common">Potato cyst nematode worm</name>
    <name type="synonym">Heterodera pallida</name>
    <dbReference type="NCBI Taxonomy" id="36090"/>
    <lineage>
        <taxon>Eukaryota</taxon>
        <taxon>Metazoa</taxon>
        <taxon>Ecdysozoa</taxon>
        <taxon>Nematoda</taxon>
        <taxon>Chromadorea</taxon>
        <taxon>Rhabditida</taxon>
        <taxon>Tylenchina</taxon>
        <taxon>Tylenchomorpha</taxon>
        <taxon>Tylenchoidea</taxon>
        <taxon>Heteroderidae</taxon>
        <taxon>Heteroderinae</taxon>
        <taxon>Globodera</taxon>
    </lineage>
</organism>
<dbReference type="PANTHER" id="PTHR12809:SF2">
    <property type="entry name" value="MEDIATOR OF RNA POLYMERASE II TRANSCRIPTION SUBUNIT 14"/>
    <property type="match status" value="1"/>
</dbReference>
<evidence type="ECO:0000256" key="7">
    <source>
        <dbReference type="RuleBase" id="RU365082"/>
    </source>
</evidence>
<dbReference type="InterPro" id="IPR019172">
    <property type="entry name" value="Osteopetrosis-assoc_TM_1"/>
</dbReference>
<dbReference type="Pfam" id="PF09777">
    <property type="entry name" value="OSTMP1"/>
    <property type="match status" value="1"/>
</dbReference>
<evidence type="ECO:0000256" key="3">
    <source>
        <dbReference type="ARBA" id="ARBA00023015"/>
    </source>
</evidence>
<dbReference type="GO" id="GO:0006357">
    <property type="term" value="P:regulation of transcription by RNA polymerase II"/>
    <property type="evidence" value="ECO:0007669"/>
    <property type="project" value="InterPro"/>
</dbReference>
<evidence type="ECO:0000256" key="5">
    <source>
        <dbReference type="ARBA" id="ARBA00023163"/>
    </source>
</evidence>
<dbReference type="Pfam" id="PF13899">
    <property type="entry name" value="Thioredoxin_7"/>
    <property type="match status" value="1"/>
</dbReference>
<dbReference type="Proteomes" id="UP000050741">
    <property type="component" value="Unassembled WGS sequence"/>
</dbReference>
<evidence type="ECO:0000313" key="12">
    <source>
        <dbReference type="WBParaSite" id="GPLIN_001222400"/>
    </source>
</evidence>
<comment type="similarity">
    <text evidence="2 7">Belongs to the Mediator complex subunit 14 family.</text>
</comment>
<keyword evidence="4 7" id="KW-0010">Activator</keyword>
<evidence type="ECO:0000256" key="8">
    <source>
        <dbReference type="SAM" id="MobiDB-lite"/>
    </source>
</evidence>
<sequence length="849" mass="95946">MDISPRGDEDELWDINLSCKPFIKSLALKHTDMVRCAIENNSPSQVCTKCVEQYIHFREQQYRSLHLVNTTSLDNRTCTAVIYNCLQINWDFEHGNSSHTFDKKTVQFKEYLKKLRHCVVRLNESSPGQICQSCQKDYETLFGFYWKIFSDPNTFFCIDVDSEMNDTMKLWQVLIFSVSVLAIVIVLFYAGSYIQSEQTNSNLIHYSRMQEAQPVGSRSRILSSSTLDSSYQHPPQKQMTGEDGQDGGIRQQHGISAAQQPGVPSNTGAHLLKNSLATPLASLPAAPPQCGPPTVSLALLIDFAIHWNYRQFEILSELNSKKKETDRKISVVEFAHNTRLIFVRLLAIVRWLKSAKKFEPLASIRHLLDEQATRYVESADRLVEIARNELPNARLPAFQVAQAVDVLTLGSYPRLPQNIKERFIPPASLSAAERRLTLRRLNQLIEFHLAQQAAQLSPRIRQIAVRNGMAILMVPGEFEMALTRLGDDPATRWMLLNIRILVESAEAYKRRTAKLDDSVQILDDNDVQMVEESDRKGVDKTENGAAVPAASEGVRAPIAPVQGVLIDQSFRETYQNRNRTWNSVFEQHRHDAQPSSFFSRASHRAAAISGPNMRPDLGEEVIVRPSGRAPPLPMVVQPNQNDESRPANSQHRKVLQSIFRPPVELMFQGDWDQALQAARQKGVWLLVNVQEASEFACAVLNRDIWSAETVREVYHDSADGARIRGYYGLTSFPAIFIVDPRTGEEVSGRLKASEPVSFLDSWVSGRARVVQLLLRLPDGRGERVRMWMAAPLSALFSLLLSMGVAPIDHQLVLDYPRREYSLTQQNRRLSLDSAGFGVQEVVHVDRIKP</sequence>
<keyword evidence="9" id="KW-0472">Membrane</keyword>
<reference evidence="11" key="1">
    <citation type="submission" date="2013-12" db="EMBL/GenBank/DDBJ databases">
        <authorList>
            <person name="Aslett M."/>
        </authorList>
    </citation>
    <scope>NUCLEOTIDE SEQUENCE [LARGE SCALE GENOMIC DNA]</scope>
    <source>
        <strain evidence="11">Lindley</strain>
    </source>
</reference>
<keyword evidence="3 7" id="KW-0805">Transcription regulation</keyword>
<evidence type="ECO:0000256" key="1">
    <source>
        <dbReference type="ARBA" id="ARBA00004123"/>
    </source>
</evidence>
<comment type="subunit">
    <text evidence="7">Component of the Mediator complex.</text>
</comment>
<keyword evidence="9" id="KW-1133">Transmembrane helix</keyword>
<evidence type="ECO:0000256" key="4">
    <source>
        <dbReference type="ARBA" id="ARBA00023159"/>
    </source>
</evidence>
<dbReference type="InterPro" id="IPR036249">
    <property type="entry name" value="Thioredoxin-like_sf"/>
</dbReference>
<dbReference type="PANTHER" id="PTHR12809">
    <property type="entry name" value="MEDIATOR COMPLEX SUBUNIT"/>
    <property type="match status" value="1"/>
</dbReference>
<name>A0A183CH68_GLOPA</name>
<evidence type="ECO:0000256" key="2">
    <source>
        <dbReference type="ARBA" id="ARBA00007813"/>
    </source>
</evidence>
<feature type="transmembrane region" description="Helical" evidence="9">
    <location>
        <begin position="173"/>
        <end position="194"/>
    </location>
</feature>
<protein>
    <recommendedName>
        <fullName evidence="7">Mediator of RNA polymerase II transcription subunit 14</fullName>
    </recommendedName>
    <alternativeName>
        <fullName evidence="7">Mediator complex subunit 14</fullName>
    </alternativeName>
</protein>
<keyword evidence="11" id="KW-1185">Reference proteome</keyword>
<dbReference type="InterPro" id="IPR001012">
    <property type="entry name" value="UBX_dom"/>
</dbReference>
<dbReference type="Gene3D" id="3.40.30.10">
    <property type="entry name" value="Glutaredoxin"/>
    <property type="match status" value="1"/>
</dbReference>
<dbReference type="Pfam" id="PF08638">
    <property type="entry name" value="Med14"/>
    <property type="match status" value="1"/>
</dbReference>
<dbReference type="PROSITE" id="PS50033">
    <property type="entry name" value="UBX"/>
    <property type="match status" value="1"/>
</dbReference>
<dbReference type="Gene3D" id="3.10.20.90">
    <property type="entry name" value="Phosphatidylinositol 3-kinase Catalytic Subunit, Chain A, domain 1"/>
    <property type="match status" value="1"/>
</dbReference>
<dbReference type="CDD" id="cd02958">
    <property type="entry name" value="UAS"/>
    <property type="match status" value="1"/>
</dbReference>
<comment type="function">
    <text evidence="7">Component of the Mediator complex, a coactivator involved in the regulated transcription of nearly all RNA polymerase II-dependent genes. Mediator functions as a bridge to convey information from gene-specific regulatory proteins to the basal RNA polymerase II transcription machinery. Mediator is recruited to promoters by direct interactions with regulatory proteins and serves as a scaffold for the assembly of a functional preinitiation complex with RNA polymerase II and the general transcription factors.</text>
</comment>
<dbReference type="InterPro" id="IPR055122">
    <property type="entry name" value="Med14_N"/>
</dbReference>
<dbReference type="SUPFAM" id="SSF54236">
    <property type="entry name" value="Ubiquitin-like"/>
    <property type="match status" value="1"/>
</dbReference>
<keyword evidence="6 7" id="KW-0539">Nucleus</keyword>
<dbReference type="GO" id="GO:0070847">
    <property type="term" value="C:core mediator complex"/>
    <property type="evidence" value="ECO:0007669"/>
    <property type="project" value="TreeGrafter"/>
</dbReference>
<dbReference type="GO" id="GO:0016592">
    <property type="term" value="C:mediator complex"/>
    <property type="evidence" value="ECO:0007669"/>
    <property type="project" value="UniProtKB-UniRule"/>
</dbReference>
<feature type="domain" description="UBX" evidence="10">
    <location>
        <begin position="765"/>
        <end position="844"/>
    </location>
</feature>
<dbReference type="InterPro" id="IPR013947">
    <property type="entry name" value="Mediator_Med14"/>
</dbReference>
<reference evidence="12" key="3">
    <citation type="submission" date="2016-06" db="UniProtKB">
        <authorList>
            <consortium name="WormBaseParasite"/>
        </authorList>
    </citation>
    <scope>IDENTIFICATION</scope>
</reference>
<dbReference type="InterPro" id="IPR029071">
    <property type="entry name" value="Ubiquitin-like_domsf"/>
</dbReference>
<reference evidence="11" key="2">
    <citation type="submission" date="2014-05" db="EMBL/GenBank/DDBJ databases">
        <title>The genome and life-stage specific transcriptomes of Globodera pallida elucidate key aspects of plant parasitism by a cyst nematode.</title>
        <authorList>
            <person name="Cotton J.A."/>
            <person name="Lilley C.J."/>
            <person name="Jones L.M."/>
            <person name="Kikuchi T."/>
            <person name="Reid A.J."/>
            <person name="Thorpe P."/>
            <person name="Tsai I.J."/>
            <person name="Beasley H."/>
            <person name="Blok V."/>
            <person name="Cock P.J.A."/>
            <person name="Van den Akker S.E."/>
            <person name="Holroyd N."/>
            <person name="Hunt M."/>
            <person name="Mantelin S."/>
            <person name="Naghra H."/>
            <person name="Pain A."/>
            <person name="Palomares-Rius J.E."/>
            <person name="Zarowiecki M."/>
            <person name="Berriman M."/>
            <person name="Jones J.T."/>
            <person name="Urwin P.E."/>
        </authorList>
    </citation>
    <scope>NUCLEOTIDE SEQUENCE [LARGE SCALE GENOMIC DNA]</scope>
    <source>
        <strain evidence="11">Lindley</strain>
    </source>
</reference>
<keyword evidence="9" id="KW-0812">Transmembrane</keyword>
<comment type="subcellular location">
    <subcellularLocation>
        <location evidence="1 7">Nucleus</location>
    </subcellularLocation>
</comment>
<dbReference type="InterPro" id="IPR006577">
    <property type="entry name" value="UAS"/>
</dbReference>
<dbReference type="WBParaSite" id="GPLIN_001222400">
    <property type="protein sequence ID" value="GPLIN_001222400"/>
    <property type="gene ID" value="GPLIN_001222400"/>
</dbReference>
<dbReference type="SUPFAM" id="SSF52833">
    <property type="entry name" value="Thioredoxin-like"/>
    <property type="match status" value="1"/>
</dbReference>
<evidence type="ECO:0000256" key="6">
    <source>
        <dbReference type="ARBA" id="ARBA00023242"/>
    </source>
</evidence>
<dbReference type="AlphaFoldDB" id="A0A183CH68"/>
<evidence type="ECO:0000259" key="10">
    <source>
        <dbReference type="PROSITE" id="PS50033"/>
    </source>
</evidence>
<dbReference type="SMART" id="SM00594">
    <property type="entry name" value="UAS"/>
    <property type="match status" value="1"/>
</dbReference>